<dbReference type="Proteomes" id="UP000320766">
    <property type="component" value="Unassembled WGS sequence"/>
</dbReference>
<evidence type="ECO:0000256" key="1">
    <source>
        <dbReference type="ARBA" id="ARBA00007953"/>
    </source>
</evidence>
<feature type="active site" description="Nucleophile" evidence="4">
    <location>
        <position position="94"/>
    </location>
</feature>
<dbReference type="Pfam" id="PF01142">
    <property type="entry name" value="TruD"/>
    <property type="match status" value="1"/>
</dbReference>
<dbReference type="PANTHER" id="PTHR13326">
    <property type="entry name" value="TRNA PSEUDOURIDINE SYNTHASE D"/>
    <property type="match status" value="1"/>
</dbReference>
<organism evidence="6 7">
    <name type="scientific">Candidatus Methanolliviera hydrocarbonicum</name>
    <dbReference type="NCBI Taxonomy" id="2491085"/>
    <lineage>
        <taxon>Archaea</taxon>
        <taxon>Methanobacteriati</taxon>
        <taxon>Methanobacteriota</taxon>
        <taxon>Candidatus Methanoliparia</taxon>
        <taxon>Candidatus Methanoliparales</taxon>
        <taxon>Candidatus Methanollivieraceae</taxon>
        <taxon>Candidatus Methanolliviera</taxon>
    </lineage>
</organism>
<dbReference type="EMBL" id="RXIL01000064">
    <property type="protein sequence ID" value="RZN69973.1"/>
    <property type="molecule type" value="Genomic_DNA"/>
</dbReference>
<dbReference type="InterPro" id="IPR001656">
    <property type="entry name" value="PsdUridine_synth_TruD"/>
</dbReference>
<evidence type="ECO:0000256" key="2">
    <source>
        <dbReference type="ARBA" id="ARBA00022694"/>
    </source>
</evidence>
<comment type="caution">
    <text evidence="6">The sequence shown here is derived from an EMBL/GenBank/DDBJ whole genome shotgun (WGS) entry which is preliminary data.</text>
</comment>
<dbReference type="InterPro" id="IPR011760">
    <property type="entry name" value="PsdUridine_synth_TruD_insert"/>
</dbReference>
<evidence type="ECO:0000259" key="5">
    <source>
        <dbReference type="PROSITE" id="PS50984"/>
    </source>
</evidence>
<comment type="function">
    <text evidence="4">Could be responsible for synthesis of pseudouridine from uracil-13 in transfer RNAs.</text>
</comment>
<keyword evidence="3 4" id="KW-0413">Isomerase</keyword>
<dbReference type="PIRSF" id="PIRSF037016">
    <property type="entry name" value="Pseudouridin_synth_euk_prd"/>
    <property type="match status" value="1"/>
</dbReference>
<protein>
    <recommendedName>
        <fullName evidence="4">Probable tRNA pseudouridine synthase D</fullName>
        <ecNumber evidence="4">5.4.99.27</ecNumber>
    </recommendedName>
    <alternativeName>
        <fullName evidence="4">tRNA pseudouridine(13) synthase</fullName>
    </alternativeName>
    <alternativeName>
        <fullName evidence="4">tRNA pseudouridylate synthase D</fullName>
    </alternativeName>
    <alternativeName>
        <fullName evidence="4">tRNA-uridine isomerase D</fullName>
    </alternativeName>
</protein>
<proteinExistence type="inferred from homology"/>
<evidence type="ECO:0000313" key="6">
    <source>
        <dbReference type="EMBL" id="RZN69973.1"/>
    </source>
</evidence>
<dbReference type="FunFam" id="3.30.70.3160:FF:000001">
    <property type="entry name" value="Probable tRNA pseudouridine synthase D"/>
    <property type="match status" value="1"/>
</dbReference>
<gene>
    <name evidence="4 6" type="primary">truD</name>
    <name evidence="6" type="ORF">EF807_03990</name>
</gene>
<dbReference type="NCBIfam" id="TIGR00094">
    <property type="entry name" value="tRNA_TruD_broad"/>
    <property type="match status" value="1"/>
</dbReference>
<dbReference type="HAMAP" id="MF_01082">
    <property type="entry name" value="TruD"/>
    <property type="match status" value="1"/>
</dbReference>
<dbReference type="Gene3D" id="3.30.2350.20">
    <property type="entry name" value="TruD, catalytic domain"/>
    <property type="match status" value="1"/>
</dbReference>
<evidence type="ECO:0000256" key="3">
    <source>
        <dbReference type="ARBA" id="ARBA00023235"/>
    </source>
</evidence>
<comment type="catalytic activity">
    <reaction evidence="4">
        <text>uridine(13) in tRNA = pseudouridine(13) in tRNA</text>
        <dbReference type="Rhea" id="RHEA:42540"/>
        <dbReference type="Rhea" id="RHEA-COMP:10105"/>
        <dbReference type="Rhea" id="RHEA-COMP:10106"/>
        <dbReference type="ChEBI" id="CHEBI:65314"/>
        <dbReference type="ChEBI" id="CHEBI:65315"/>
        <dbReference type="EC" id="5.4.99.27"/>
    </reaction>
</comment>
<reference evidence="6 7" key="1">
    <citation type="journal article" date="2019" name="Nat. Microbiol.">
        <title>Wide diversity of methane and short-chain alkane metabolisms in uncultured archaea.</title>
        <authorList>
            <person name="Borrel G."/>
            <person name="Adam P.S."/>
            <person name="McKay L.J."/>
            <person name="Chen L.X."/>
            <person name="Sierra-Garcia I.N."/>
            <person name="Sieber C.M."/>
            <person name="Letourneur Q."/>
            <person name="Ghozlane A."/>
            <person name="Andersen G.L."/>
            <person name="Li W.J."/>
            <person name="Hallam S.J."/>
            <person name="Muyzer G."/>
            <person name="de Oliveira V.M."/>
            <person name="Inskeep W.P."/>
            <person name="Banfield J.F."/>
            <person name="Gribaldo S."/>
        </authorList>
    </citation>
    <scope>NUCLEOTIDE SEQUENCE [LARGE SCALE GENOMIC DNA]</scope>
    <source>
        <strain evidence="6">NM1b</strain>
    </source>
</reference>
<feature type="domain" description="TRUD" evidence="5">
    <location>
        <begin position="172"/>
        <end position="384"/>
    </location>
</feature>
<dbReference type="Gene3D" id="1.10.1510.30">
    <property type="match status" value="1"/>
</dbReference>
<sequence>MTCSRRFLNTPFNVEKEVGIECYLTETAGIGGKIKVRPKDFVVREMYDLEFCGSGKYAVIEVEKTRWDTHKLIKELSGRLGIGKNRIGYSGTKDKDAVSTQKMSIWGVKRDELERINIKDVSIRFLGYSNKNIHLGDHYGNYFDVTIRDVPSIGKAVDRVDDTIREAKEKGGFPNFFGMQRFGSLRPITHKVGERIVKRDFKGAVLTYLSYTSKYESEETREARECAKEEDFKKALKIFPKHLRYELAILNHLVKCPKDYIGALKSIQLGVRTLFVHAYQSYIFNEILSERIRRGLFYQCMDGDYISFRGNKNIERSDRKRIKLYESLIEKRRAFITAPLIGYESELSDLELEVSDSFEIDRETFKIEEFPELSSKGIRRPISICSKIEDFRKQTEISCKIVEDGLNLKFPLLKGSYATSLLREVMKEDPVKANF</sequence>
<dbReference type="GO" id="GO:0003723">
    <property type="term" value="F:RNA binding"/>
    <property type="evidence" value="ECO:0007669"/>
    <property type="project" value="InterPro"/>
</dbReference>
<dbReference type="InterPro" id="IPR042214">
    <property type="entry name" value="TruD_catalytic"/>
</dbReference>
<dbReference type="InterPro" id="IPR020103">
    <property type="entry name" value="PsdUridine_synth_cat_dom_sf"/>
</dbReference>
<comment type="similarity">
    <text evidence="1 4">Belongs to the pseudouridine synthase TruD family.</text>
</comment>
<accession>A0A520KXD0</accession>
<evidence type="ECO:0000313" key="7">
    <source>
        <dbReference type="Proteomes" id="UP000320766"/>
    </source>
</evidence>
<dbReference type="GO" id="GO:0031119">
    <property type="term" value="P:tRNA pseudouridine synthesis"/>
    <property type="evidence" value="ECO:0007669"/>
    <property type="project" value="UniProtKB-UniRule"/>
</dbReference>
<name>A0A520KXD0_9EURY</name>
<dbReference type="AlphaFoldDB" id="A0A520KXD0"/>
<evidence type="ECO:0000256" key="4">
    <source>
        <dbReference type="HAMAP-Rule" id="MF_01082"/>
    </source>
</evidence>
<dbReference type="SUPFAM" id="SSF55120">
    <property type="entry name" value="Pseudouridine synthase"/>
    <property type="match status" value="1"/>
</dbReference>
<dbReference type="EC" id="5.4.99.27" evidence="4"/>
<dbReference type="PANTHER" id="PTHR13326:SF21">
    <property type="entry name" value="PSEUDOURIDYLATE SYNTHASE PUS7L"/>
    <property type="match status" value="1"/>
</dbReference>
<dbReference type="PROSITE" id="PS50984">
    <property type="entry name" value="TRUD"/>
    <property type="match status" value="1"/>
</dbReference>
<dbReference type="GO" id="GO:0160150">
    <property type="term" value="F:tRNA pseudouridine(13) synthase activity"/>
    <property type="evidence" value="ECO:0007669"/>
    <property type="project" value="UniProtKB-EC"/>
</dbReference>
<keyword evidence="2 4" id="KW-0819">tRNA processing</keyword>
<dbReference type="Gene3D" id="3.30.70.3160">
    <property type="match status" value="1"/>
</dbReference>